<comment type="pathway">
    <text evidence="1">Amino-acid biosynthesis; L-arginine biosynthesis; N(2)-acetyl-L-ornithine from L-glutamate: step 1/4.</text>
</comment>
<dbReference type="NCBIfam" id="TIGR01890">
    <property type="entry name" value="N-Ac-Glu-synth"/>
    <property type="match status" value="1"/>
</dbReference>
<evidence type="ECO:0000256" key="4">
    <source>
        <dbReference type="ARBA" id="ARBA00022679"/>
    </source>
</evidence>
<evidence type="ECO:0000259" key="7">
    <source>
        <dbReference type="PROSITE" id="PS51186"/>
    </source>
</evidence>
<dbReference type="InterPro" id="IPR000182">
    <property type="entry name" value="GNAT_dom"/>
</dbReference>
<dbReference type="CDD" id="cd04301">
    <property type="entry name" value="NAT_SF"/>
    <property type="match status" value="1"/>
</dbReference>
<evidence type="ECO:0000256" key="6">
    <source>
        <dbReference type="ARBA" id="ARBA00048372"/>
    </source>
</evidence>
<proteinExistence type="inferred from homology"/>
<dbReference type="SUPFAM" id="SSF53633">
    <property type="entry name" value="Carbamate kinase-like"/>
    <property type="match status" value="1"/>
</dbReference>
<protein>
    <recommendedName>
        <fullName evidence="3">amino-acid N-acetyltransferase</fullName>
        <ecNumber evidence="3">2.3.1.1</ecNumber>
    </recommendedName>
</protein>
<keyword evidence="5 8" id="KW-0012">Acyltransferase</keyword>
<dbReference type="RefSeq" id="WP_015712144.1">
    <property type="nucleotide sequence ID" value="NC_015577.1"/>
</dbReference>
<dbReference type="Pfam" id="PF00583">
    <property type="entry name" value="Acetyltransf_1"/>
    <property type="match status" value="1"/>
</dbReference>
<dbReference type="GO" id="GO:0006526">
    <property type="term" value="P:L-arginine biosynthetic process"/>
    <property type="evidence" value="ECO:0007669"/>
    <property type="project" value="UniProtKB-UniPathway"/>
</dbReference>
<dbReference type="OrthoDB" id="9802238at2"/>
<feature type="domain" description="N-acetyltransferase" evidence="7">
    <location>
        <begin position="295"/>
        <end position="433"/>
    </location>
</feature>
<dbReference type="UniPathway" id="UPA00068">
    <property type="reaction ID" value="UER00106"/>
</dbReference>
<comment type="similarity">
    <text evidence="2">Belongs to the acetyltransferase family. ArgA subfamily.</text>
</comment>
<keyword evidence="9" id="KW-1185">Reference proteome</keyword>
<dbReference type="Proteomes" id="UP000009222">
    <property type="component" value="Chromosome"/>
</dbReference>
<gene>
    <name evidence="8" type="primary">argA</name>
    <name evidence="8" type="ordered locus">TREAZ_3427</name>
</gene>
<dbReference type="PROSITE" id="PS51186">
    <property type="entry name" value="GNAT"/>
    <property type="match status" value="1"/>
</dbReference>
<dbReference type="eggNOG" id="COG1246">
    <property type="taxonomic scope" value="Bacteria"/>
</dbReference>
<dbReference type="EC" id="2.3.1.1" evidence="3"/>
<reference evidence="9" key="1">
    <citation type="submission" date="2009-12" db="EMBL/GenBank/DDBJ databases">
        <title>Complete sequence of Treponema azotonutricium strain ZAS-9.</title>
        <authorList>
            <person name="Tetu S.G."/>
            <person name="Matson E."/>
            <person name="Ren Q."/>
            <person name="Seshadri R."/>
            <person name="Elbourne L."/>
            <person name="Hassan K.A."/>
            <person name="Durkin A."/>
            <person name="Radune D."/>
            <person name="Mohamoud Y."/>
            <person name="Shay R."/>
            <person name="Jin S."/>
            <person name="Zhang X."/>
            <person name="Lucey K."/>
            <person name="Ballor N.R."/>
            <person name="Ottesen E."/>
            <person name="Rosenthal R."/>
            <person name="Allen A."/>
            <person name="Leadbetter J.R."/>
            <person name="Paulsen I.T."/>
        </authorList>
    </citation>
    <scope>NUCLEOTIDE SEQUENCE [LARGE SCALE GENOMIC DNA]</scope>
    <source>
        <strain evidence="9">ATCC BAA-888 / DSM 13862 / ZAS-9</strain>
    </source>
</reference>
<dbReference type="SUPFAM" id="SSF55729">
    <property type="entry name" value="Acyl-CoA N-acyltransferases (Nat)"/>
    <property type="match status" value="1"/>
</dbReference>
<dbReference type="InterPro" id="IPR010167">
    <property type="entry name" value="NH2A_AcTrfase"/>
</dbReference>
<dbReference type="eggNOG" id="COG0548">
    <property type="taxonomic scope" value="Bacteria"/>
</dbReference>
<dbReference type="EMBL" id="CP001841">
    <property type="protein sequence ID" value="AEF82699.1"/>
    <property type="molecule type" value="Genomic_DNA"/>
</dbReference>
<dbReference type="InterPro" id="IPR001048">
    <property type="entry name" value="Asp/Glu/Uridylate_kinase"/>
</dbReference>
<dbReference type="GO" id="GO:0004042">
    <property type="term" value="F:L-glutamate N-acetyltransferase activity"/>
    <property type="evidence" value="ECO:0007669"/>
    <property type="project" value="InterPro"/>
</dbReference>
<dbReference type="InterPro" id="IPR036393">
    <property type="entry name" value="AceGlu_kinase-like_sf"/>
</dbReference>
<keyword evidence="4 8" id="KW-0808">Transferase</keyword>
<name>F5Y7U0_LEAAZ</name>
<dbReference type="PIRSF" id="PIRSF000423">
    <property type="entry name" value="ArgA"/>
    <property type="match status" value="1"/>
</dbReference>
<dbReference type="Gene3D" id="3.40.630.30">
    <property type="match status" value="1"/>
</dbReference>
<dbReference type="KEGG" id="taz:TREAZ_3427"/>
<reference evidence="8 9" key="2">
    <citation type="journal article" date="2011" name="ISME J.">
        <title>RNA-seq reveals cooperative metabolic interactions between two termite-gut spirochete species in co-culture.</title>
        <authorList>
            <person name="Rosenthal A.Z."/>
            <person name="Matson E.G."/>
            <person name="Eldar A."/>
            <person name="Leadbetter J.R."/>
        </authorList>
    </citation>
    <scope>NUCLEOTIDE SEQUENCE [LARGE SCALE GENOMIC DNA]</scope>
    <source>
        <strain evidence="9">ATCC BAA-888 / DSM 13862 / ZAS-9</strain>
    </source>
</reference>
<organism evidence="8 9">
    <name type="scientific">Leadbettera azotonutricia (strain ATCC BAA-888 / DSM 13862 / ZAS-9)</name>
    <name type="common">Treponema azotonutricium</name>
    <dbReference type="NCBI Taxonomy" id="545695"/>
    <lineage>
        <taxon>Bacteria</taxon>
        <taxon>Pseudomonadati</taxon>
        <taxon>Spirochaetota</taxon>
        <taxon>Spirochaetia</taxon>
        <taxon>Spirochaetales</taxon>
        <taxon>Breznakiellaceae</taxon>
        <taxon>Leadbettera</taxon>
    </lineage>
</organism>
<evidence type="ECO:0000256" key="2">
    <source>
        <dbReference type="ARBA" id="ARBA00009145"/>
    </source>
</evidence>
<dbReference type="InParanoid" id="F5Y7U0"/>
<evidence type="ECO:0000256" key="3">
    <source>
        <dbReference type="ARBA" id="ARBA00012697"/>
    </source>
</evidence>
<evidence type="ECO:0000313" key="9">
    <source>
        <dbReference type="Proteomes" id="UP000009222"/>
    </source>
</evidence>
<dbReference type="InterPro" id="IPR016181">
    <property type="entry name" value="Acyl_CoA_acyltransferase"/>
</dbReference>
<dbReference type="HAMAP" id="MF_01105">
    <property type="entry name" value="N_acetyl_glu_synth"/>
    <property type="match status" value="1"/>
</dbReference>
<dbReference type="AlphaFoldDB" id="F5Y7U0"/>
<dbReference type="GO" id="GO:0005737">
    <property type="term" value="C:cytoplasm"/>
    <property type="evidence" value="ECO:0007669"/>
    <property type="project" value="InterPro"/>
</dbReference>
<comment type="catalytic activity">
    <reaction evidence="6">
        <text>L-glutamate + acetyl-CoA = N-acetyl-L-glutamate + CoA + H(+)</text>
        <dbReference type="Rhea" id="RHEA:24292"/>
        <dbReference type="ChEBI" id="CHEBI:15378"/>
        <dbReference type="ChEBI" id="CHEBI:29985"/>
        <dbReference type="ChEBI" id="CHEBI:44337"/>
        <dbReference type="ChEBI" id="CHEBI:57287"/>
        <dbReference type="ChEBI" id="CHEBI:57288"/>
        <dbReference type="EC" id="2.3.1.1"/>
    </reaction>
</comment>
<evidence type="ECO:0000256" key="5">
    <source>
        <dbReference type="ARBA" id="ARBA00023315"/>
    </source>
</evidence>
<dbReference type="PANTHER" id="PTHR30602:SF12">
    <property type="entry name" value="AMINO-ACID ACETYLTRANSFERASE NAGS1, CHLOROPLASTIC-RELATED"/>
    <property type="match status" value="1"/>
</dbReference>
<evidence type="ECO:0000313" key="8">
    <source>
        <dbReference type="EMBL" id="AEF82699.1"/>
    </source>
</evidence>
<accession>F5Y7U0</accession>
<dbReference type="PANTHER" id="PTHR30602">
    <property type="entry name" value="AMINO-ACID ACETYLTRANSFERASE"/>
    <property type="match status" value="1"/>
</dbReference>
<dbReference type="STRING" id="545695.TREAZ_3427"/>
<dbReference type="Pfam" id="PF00696">
    <property type="entry name" value="AA_kinase"/>
    <property type="match status" value="1"/>
</dbReference>
<dbReference type="Gene3D" id="3.40.1160.10">
    <property type="entry name" value="Acetylglutamate kinase-like"/>
    <property type="match status" value="1"/>
</dbReference>
<dbReference type="HOGENOM" id="CLU_024773_0_0_12"/>
<evidence type="ECO:0000256" key="1">
    <source>
        <dbReference type="ARBA" id="ARBA00004925"/>
    </source>
</evidence>
<sequence>MDSISSQVDLIREAFHYQSRFDGSTMVFKIDFPVTEDPLFTSLVKDLALLAKTGFRVVIVPGAKEWIDAVLKEYDIVSSYNGSVRITTEDAMPFVEMAAFNSATRFVTGFSGSRVDAVIGNFVRARGLGVIGGVDMEHTGAVDKFYIDSIHRIQELGMVPILPCIGWSPSGKSYNVPSDEIALSAAANLRAVKLFIISLSGGVKKGAYQIPDGIETGENGRIIRLTPQEAGRILELNSPNNKDDKALGELALAVKASIAGIERVHIIDGGEEGAVLKELFSNLGAGTMVYADEYESIRSLRSQDVPDILRLMEPLMQQGILLRRTPEDIQQKKQDYAVFVIDSQIHACGALHDWGENQGEIAAIATDPSYADMGLGRRIVRYFIDKAKKQGMKRVFVLTTRSHDWFEGLGFKEAPVDSLPEKKRRIYDRIRNSKVFALGL</sequence>